<protein>
    <submittedName>
        <fullName evidence="1">Uncharacterized protein</fullName>
    </submittedName>
</protein>
<dbReference type="EMBL" id="KI393933">
    <property type="protein sequence ID" value="ERN06042.1"/>
    <property type="molecule type" value="Genomic_DNA"/>
</dbReference>
<dbReference type="HOGENOM" id="CLU_1543957_0_0_1"/>
<feature type="non-terminal residue" evidence="1">
    <location>
        <position position="1"/>
    </location>
</feature>
<dbReference type="AlphaFoldDB" id="W1P831"/>
<gene>
    <name evidence="1" type="ORF">AMTR_s00142p00059570</name>
</gene>
<evidence type="ECO:0000313" key="2">
    <source>
        <dbReference type="Proteomes" id="UP000017836"/>
    </source>
</evidence>
<dbReference type="Proteomes" id="UP000017836">
    <property type="component" value="Unassembled WGS sequence"/>
</dbReference>
<reference evidence="2" key="1">
    <citation type="journal article" date="2013" name="Science">
        <title>The Amborella genome and the evolution of flowering plants.</title>
        <authorList>
            <consortium name="Amborella Genome Project"/>
        </authorList>
    </citation>
    <scope>NUCLEOTIDE SEQUENCE [LARGE SCALE GENOMIC DNA]</scope>
</reference>
<accession>W1P831</accession>
<keyword evidence="2" id="KW-1185">Reference proteome</keyword>
<name>W1P831_AMBTC</name>
<proteinExistence type="predicted"/>
<sequence length="174" mass="19281">LWPPLCVLPHCSLLLIIQISLLMPHLSLLLTPPLLNPVLFPSSPPGLFTGAKTLLSNSNFHLPWLAFTLGEMMSGALRNGCRNFGGNPDLCCRKLMNGQVHFLFSAVKSACVAHSSSFRGASLSLIPWSQEIEAFKTQKVCLRAFKIPLHVCMPKTLKHCRTGWFPRLHSLEIP</sequence>
<organism evidence="1 2">
    <name type="scientific">Amborella trichopoda</name>
    <dbReference type="NCBI Taxonomy" id="13333"/>
    <lineage>
        <taxon>Eukaryota</taxon>
        <taxon>Viridiplantae</taxon>
        <taxon>Streptophyta</taxon>
        <taxon>Embryophyta</taxon>
        <taxon>Tracheophyta</taxon>
        <taxon>Spermatophyta</taxon>
        <taxon>Magnoliopsida</taxon>
        <taxon>Amborellales</taxon>
        <taxon>Amborellaceae</taxon>
        <taxon>Amborella</taxon>
    </lineage>
</organism>
<evidence type="ECO:0000313" key="1">
    <source>
        <dbReference type="EMBL" id="ERN06042.1"/>
    </source>
</evidence>
<dbReference type="Gramene" id="ERN06042">
    <property type="protein sequence ID" value="ERN06042"/>
    <property type="gene ID" value="AMTR_s00142p00059570"/>
</dbReference>